<gene>
    <name evidence="7" type="ORF">M430DRAFT_61666</name>
</gene>
<name>A0A2T3AQC9_AMORE</name>
<feature type="transmembrane region" description="Helical" evidence="6">
    <location>
        <begin position="389"/>
        <end position="408"/>
    </location>
</feature>
<dbReference type="InterPro" id="IPR002523">
    <property type="entry name" value="MgTranspt_CorA/ZnTranspt_ZntB"/>
</dbReference>
<accession>A0A2T3AQC9</accession>
<evidence type="ECO:0000256" key="3">
    <source>
        <dbReference type="ARBA" id="ARBA00022989"/>
    </source>
</evidence>
<dbReference type="Proteomes" id="UP000241818">
    <property type="component" value="Unassembled WGS sequence"/>
</dbReference>
<feature type="compositionally biased region" description="Polar residues" evidence="5">
    <location>
        <begin position="15"/>
        <end position="28"/>
    </location>
</feature>
<evidence type="ECO:0000313" key="8">
    <source>
        <dbReference type="Proteomes" id="UP000241818"/>
    </source>
</evidence>
<dbReference type="Gene3D" id="1.20.58.340">
    <property type="entry name" value="Magnesium transport protein CorA, transmembrane region"/>
    <property type="match status" value="1"/>
</dbReference>
<dbReference type="GeneID" id="36577021"/>
<keyword evidence="3 6" id="KW-1133">Transmembrane helix</keyword>
<evidence type="ECO:0000256" key="6">
    <source>
        <dbReference type="SAM" id="Phobius"/>
    </source>
</evidence>
<dbReference type="RefSeq" id="XP_024716865.1">
    <property type="nucleotide sequence ID" value="XM_024868940.1"/>
</dbReference>
<feature type="region of interest" description="Disordered" evidence="5">
    <location>
        <begin position="1"/>
        <end position="33"/>
    </location>
</feature>
<dbReference type="Pfam" id="PF01544">
    <property type="entry name" value="CorA"/>
    <property type="match status" value="1"/>
</dbReference>
<keyword evidence="4 6" id="KW-0472">Membrane</keyword>
<dbReference type="GO" id="GO:0016020">
    <property type="term" value="C:membrane"/>
    <property type="evidence" value="ECO:0007669"/>
    <property type="project" value="UniProtKB-SubCell"/>
</dbReference>
<evidence type="ECO:0000256" key="2">
    <source>
        <dbReference type="ARBA" id="ARBA00022692"/>
    </source>
</evidence>
<dbReference type="SUPFAM" id="SSF144083">
    <property type="entry name" value="Magnesium transport protein CorA, transmembrane region"/>
    <property type="match status" value="1"/>
</dbReference>
<comment type="subcellular location">
    <subcellularLocation>
        <location evidence="1">Membrane</location>
        <topology evidence="1">Multi-pass membrane protein</topology>
    </subcellularLocation>
</comment>
<organism evidence="7 8">
    <name type="scientific">Amorphotheca resinae ATCC 22711</name>
    <dbReference type="NCBI Taxonomy" id="857342"/>
    <lineage>
        <taxon>Eukaryota</taxon>
        <taxon>Fungi</taxon>
        <taxon>Dikarya</taxon>
        <taxon>Ascomycota</taxon>
        <taxon>Pezizomycotina</taxon>
        <taxon>Leotiomycetes</taxon>
        <taxon>Helotiales</taxon>
        <taxon>Amorphothecaceae</taxon>
        <taxon>Amorphotheca</taxon>
    </lineage>
</organism>
<feature type="transmembrane region" description="Helical" evidence="6">
    <location>
        <begin position="420"/>
        <end position="444"/>
    </location>
</feature>
<dbReference type="InParanoid" id="A0A2T3AQC9"/>
<proteinExistence type="predicted"/>
<reference evidence="7 8" key="1">
    <citation type="journal article" date="2018" name="New Phytol.">
        <title>Comparative genomics and transcriptomics depict ericoid mycorrhizal fungi as versatile saprotrophs and plant mutualists.</title>
        <authorList>
            <person name="Martino E."/>
            <person name="Morin E."/>
            <person name="Grelet G.A."/>
            <person name="Kuo A."/>
            <person name="Kohler A."/>
            <person name="Daghino S."/>
            <person name="Barry K.W."/>
            <person name="Cichocki N."/>
            <person name="Clum A."/>
            <person name="Dockter R.B."/>
            <person name="Hainaut M."/>
            <person name="Kuo R.C."/>
            <person name="LaButti K."/>
            <person name="Lindahl B.D."/>
            <person name="Lindquist E.A."/>
            <person name="Lipzen A."/>
            <person name="Khouja H.R."/>
            <person name="Magnuson J."/>
            <person name="Murat C."/>
            <person name="Ohm R.A."/>
            <person name="Singer S.W."/>
            <person name="Spatafora J.W."/>
            <person name="Wang M."/>
            <person name="Veneault-Fourrey C."/>
            <person name="Henrissat B."/>
            <person name="Grigoriev I.V."/>
            <person name="Martin F.M."/>
            <person name="Perotto S."/>
        </authorList>
    </citation>
    <scope>NUCLEOTIDE SEQUENCE [LARGE SCALE GENOMIC DNA]</scope>
    <source>
        <strain evidence="7 8">ATCC 22711</strain>
    </source>
</reference>
<dbReference type="OrthoDB" id="5286874at2759"/>
<dbReference type="GO" id="GO:0046873">
    <property type="term" value="F:metal ion transmembrane transporter activity"/>
    <property type="evidence" value="ECO:0007669"/>
    <property type="project" value="InterPro"/>
</dbReference>
<keyword evidence="8" id="KW-1185">Reference proteome</keyword>
<evidence type="ECO:0000313" key="7">
    <source>
        <dbReference type="EMBL" id="PSS08467.1"/>
    </source>
</evidence>
<evidence type="ECO:0000256" key="4">
    <source>
        <dbReference type="ARBA" id="ARBA00023136"/>
    </source>
</evidence>
<dbReference type="EMBL" id="KZ679018">
    <property type="protein sequence ID" value="PSS08467.1"/>
    <property type="molecule type" value="Genomic_DNA"/>
</dbReference>
<keyword evidence="2 6" id="KW-0812">Transmembrane</keyword>
<evidence type="ECO:0000256" key="1">
    <source>
        <dbReference type="ARBA" id="ARBA00004141"/>
    </source>
</evidence>
<sequence>MTNMTNMGYFRGSRGSATKSESNALYSETETEPVRRWRKRAKTAHVLQPEWGQPARKPYHEYVHQLLGAGWANLQDLDEYMSDRPAPTEPFVVSVLDILDDFKLKQWPDLNNEHDLSSFTKDQSREGVNVRLYMAEYSSRPSAGMIEAFGSSFGLDPRFFNWAIDSKNHVFTPAQRHRAPYIRIGFGVLDRMTHSKTDTERFKVLVYIQPDEQGTGWTGIIFFSSHTKIALSPRIVTDPPAFQSALPSPRILEPKSFRELYLESFEFVNLEKAASSPFYTIANLLYLNCFCWSEVITTIREEDQRINGISDTSVEHTEEIKKSLAMVQRGGSLGWRGQDEAHTADIRQRLEEDFKHLVNQTDLLWSARHKMAAISQHKSESRWTSLTNAFTYLFAPITIMSGVYGMNVSEISGSDSNPNIWQFFVAVVAMNVVVLLSLAISNWVHTMRKHGRKAGVREILGFAVGRISTK</sequence>
<evidence type="ECO:0000256" key="5">
    <source>
        <dbReference type="SAM" id="MobiDB-lite"/>
    </source>
</evidence>
<dbReference type="AlphaFoldDB" id="A0A2T3AQC9"/>
<dbReference type="InterPro" id="IPR045863">
    <property type="entry name" value="CorA_TM1_TM2"/>
</dbReference>
<protein>
    <submittedName>
        <fullName evidence="7">Uncharacterized protein</fullName>
    </submittedName>
</protein>